<proteinExistence type="predicted"/>
<dbReference type="AlphaFoldDB" id="A0A183BA15"/>
<reference evidence="1" key="1">
    <citation type="submission" date="2016-06" db="UniProtKB">
        <authorList>
            <consortium name="WormBaseParasite"/>
        </authorList>
    </citation>
    <scope>IDENTIFICATION</scope>
</reference>
<organism evidence="1">
    <name type="scientific">Echinostoma caproni</name>
    <dbReference type="NCBI Taxonomy" id="27848"/>
    <lineage>
        <taxon>Eukaryota</taxon>
        <taxon>Metazoa</taxon>
        <taxon>Spiralia</taxon>
        <taxon>Lophotrochozoa</taxon>
        <taxon>Platyhelminthes</taxon>
        <taxon>Trematoda</taxon>
        <taxon>Digenea</taxon>
        <taxon>Plagiorchiida</taxon>
        <taxon>Echinostomata</taxon>
        <taxon>Echinostomatoidea</taxon>
        <taxon>Echinostomatidae</taxon>
        <taxon>Echinostoma</taxon>
    </lineage>
</organism>
<evidence type="ECO:0000313" key="1">
    <source>
        <dbReference type="WBParaSite" id="ECPE_0001609101-mRNA-1"/>
    </source>
</evidence>
<dbReference type="WBParaSite" id="ECPE_0001609101-mRNA-1">
    <property type="protein sequence ID" value="ECPE_0001609101-mRNA-1"/>
    <property type="gene ID" value="ECPE_0001609101"/>
</dbReference>
<sequence>LLLILEHISPEYRITRFLCLFLQPFWSWSFVGCQLTREPHLLIQSKPEFRQSWDVVSCEFGDVPGTSFLNPVRHVVALVARRRS</sequence>
<name>A0A183BA15_9TREM</name>
<accession>A0A183BA15</accession>
<protein>
    <submittedName>
        <fullName evidence="1">Secreted protein</fullName>
    </submittedName>
</protein>